<feature type="domain" description="Proteasome alpha-type subunits" evidence="1">
    <location>
        <begin position="63"/>
        <end position="85"/>
    </location>
</feature>
<sequence>MPLISFQLPSLSSSSSFRRSAIDDFHILQYYPTRKKFALLSFVFFSFGFKGRIWGLCFLKGPSTIEVNTFSPEGRLFQVEYAIEAIKTFDAYVIGRDDAPGIVVLHEWWGVDFEIKNQAQMILRFDKGYKALMPDLYRGKVGLDAAEAQHLMEGLDWKGAVKDIEASVNRLRFNIVNIMYDEI</sequence>
<evidence type="ECO:0000259" key="1">
    <source>
        <dbReference type="SMART" id="SM00948"/>
    </source>
</evidence>
<dbReference type="PANTHER" id="PTHR46623">
    <property type="entry name" value="CARBOXYMETHYLENEBUTENOLIDASE-RELATED"/>
    <property type="match status" value="1"/>
</dbReference>
<dbReference type="AlphaFoldDB" id="A0A5A7PVX1"/>
<dbReference type="GO" id="GO:0016787">
    <property type="term" value="F:hydrolase activity"/>
    <property type="evidence" value="ECO:0007669"/>
    <property type="project" value="InterPro"/>
</dbReference>
<dbReference type="Pfam" id="PF10584">
    <property type="entry name" value="Proteasome_A_N"/>
    <property type="match status" value="1"/>
</dbReference>
<organism evidence="2 3">
    <name type="scientific">Striga asiatica</name>
    <name type="common">Asiatic witchweed</name>
    <name type="synonym">Buchnera asiatica</name>
    <dbReference type="NCBI Taxonomy" id="4170"/>
    <lineage>
        <taxon>Eukaryota</taxon>
        <taxon>Viridiplantae</taxon>
        <taxon>Streptophyta</taxon>
        <taxon>Embryophyta</taxon>
        <taxon>Tracheophyta</taxon>
        <taxon>Spermatophyta</taxon>
        <taxon>Magnoliopsida</taxon>
        <taxon>eudicotyledons</taxon>
        <taxon>Gunneridae</taxon>
        <taxon>Pentapetalae</taxon>
        <taxon>asterids</taxon>
        <taxon>lamiids</taxon>
        <taxon>Lamiales</taxon>
        <taxon>Orobanchaceae</taxon>
        <taxon>Buchnereae</taxon>
        <taxon>Striga</taxon>
    </lineage>
</organism>
<evidence type="ECO:0000313" key="2">
    <source>
        <dbReference type="EMBL" id="GER37019.1"/>
    </source>
</evidence>
<dbReference type="SUPFAM" id="SSF53474">
    <property type="entry name" value="alpha/beta-Hydrolases"/>
    <property type="match status" value="1"/>
</dbReference>
<dbReference type="Gene3D" id="3.40.50.1820">
    <property type="entry name" value="alpha/beta hydrolase"/>
    <property type="match status" value="1"/>
</dbReference>
<dbReference type="GO" id="GO:0019773">
    <property type="term" value="C:proteasome core complex, alpha-subunit complex"/>
    <property type="evidence" value="ECO:0007669"/>
    <property type="project" value="InterPro"/>
</dbReference>
<dbReference type="InterPro" id="IPR029058">
    <property type="entry name" value="AB_hydrolase_fold"/>
</dbReference>
<keyword evidence="2" id="KW-0647">Proteasome</keyword>
<gene>
    <name evidence="2" type="ORF">STAS_13407</name>
</gene>
<dbReference type="InterPro" id="IPR002925">
    <property type="entry name" value="Dienelactn_hydro"/>
</dbReference>
<dbReference type="SMART" id="SM00948">
    <property type="entry name" value="Proteasome_A_N"/>
    <property type="match status" value="1"/>
</dbReference>
<dbReference type="GO" id="GO:0006511">
    <property type="term" value="P:ubiquitin-dependent protein catabolic process"/>
    <property type="evidence" value="ECO:0007669"/>
    <property type="project" value="InterPro"/>
</dbReference>
<dbReference type="InterPro" id="IPR051049">
    <property type="entry name" value="Dienelactone_hydrolase-like"/>
</dbReference>
<evidence type="ECO:0000313" key="3">
    <source>
        <dbReference type="Proteomes" id="UP000325081"/>
    </source>
</evidence>
<proteinExistence type="predicted"/>
<dbReference type="Pfam" id="PF01738">
    <property type="entry name" value="DLH"/>
    <property type="match status" value="1"/>
</dbReference>
<dbReference type="SUPFAM" id="SSF56235">
    <property type="entry name" value="N-terminal nucleophile aminohydrolases (Ntn hydrolases)"/>
    <property type="match status" value="1"/>
</dbReference>
<dbReference type="EMBL" id="BKCP01005272">
    <property type="protein sequence ID" value="GER37019.1"/>
    <property type="molecule type" value="Genomic_DNA"/>
</dbReference>
<dbReference type="OrthoDB" id="17560at2759"/>
<accession>A0A5A7PVX1</accession>
<dbReference type="PANTHER" id="PTHR46623:SF6">
    <property type="entry name" value="ALPHA_BETA-HYDROLASES SUPERFAMILY PROTEIN"/>
    <property type="match status" value="1"/>
</dbReference>
<reference evidence="3" key="1">
    <citation type="journal article" date="2019" name="Curr. Biol.">
        <title>Genome Sequence of Striga asiatica Provides Insight into the Evolution of Plant Parasitism.</title>
        <authorList>
            <person name="Yoshida S."/>
            <person name="Kim S."/>
            <person name="Wafula E.K."/>
            <person name="Tanskanen J."/>
            <person name="Kim Y.M."/>
            <person name="Honaas L."/>
            <person name="Yang Z."/>
            <person name="Spallek T."/>
            <person name="Conn C.E."/>
            <person name="Ichihashi Y."/>
            <person name="Cheong K."/>
            <person name="Cui S."/>
            <person name="Der J.P."/>
            <person name="Gundlach H."/>
            <person name="Jiao Y."/>
            <person name="Hori C."/>
            <person name="Ishida J.K."/>
            <person name="Kasahara H."/>
            <person name="Kiba T."/>
            <person name="Kim M.S."/>
            <person name="Koo N."/>
            <person name="Laohavisit A."/>
            <person name="Lee Y.H."/>
            <person name="Lumba S."/>
            <person name="McCourt P."/>
            <person name="Mortimer J.C."/>
            <person name="Mutuku J.M."/>
            <person name="Nomura T."/>
            <person name="Sasaki-Sekimoto Y."/>
            <person name="Seto Y."/>
            <person name="Wang Y."/>
            <person name="Wakatake T."/>
            <person name="Sakakibara H."/>
            <person name="Demura T."/>
            <person name="Yamaguchi S."/>
            <person name="Yoneyama K."/>
            <person name="Manabe R.I."/>
            <person name="Nelson D.C."/>
            <person name="Schulman A.H."/>
            <person name="Timko M.P."/>
            <person name="dePamphilis C.W."/>
            <person name="Choi D."/>
            <person name="Shirasu K."/>
        </authorList>
    </citation>
    <scope>NUCLEOTIDE SEQUENCE [LARGE SCALE GENOMIC DNA]</scope>
    <source>
        <strain evidence="3">cv. UVA1</strain>
    </source>
</reference>
<comment type="caution">
    <text evidence="2">The sequence shown here is derived from an EMBL/GenBank/DDBJ whole genome shotgun (WGS) entry which is preliminary data.</text>
</comment>
<name>A0A5A7PVX1_STRAF</name>
<dbReference type="InterPro" id="IPR000426">
    <property type="entry name" value="Proteasome_asu_N"/>
</dbReference>
<dbReference type="Proteomes" id="UP000325081">
    <property type="component" value="Unassembled WGS sequence"/>
</dbReference>
<protein>
    <submittedName>
        <fullName evidence="2">Proteasome subunit alpha</fullName>
    </submittedName>
</protein>
<keyword evidence="3" id="KW-1185">Reference proteome</keyword>
<dbReference type="InterPro" id="IPR029055">
    <property type="entry name" value="Ntn_hydrolases_N"/>
</dbReference>